<dbReference type="Pfam" id="PF02873">
    <property type="entry name" value="MurB_C"/>
    <property type="match status" value="1"/>
</dbReference>
<evidence type="ECO:0000256" key="2">
    <source>
        <dbReference type="ARBA" id="ARBA00003921"/>
    </source>
</evidence>
<evidence type="ECO:0000256" key="9">
    <source>
        <dbReference type="ARBA" id="ARBA00022857"/>
    </source>
</evidence>
<evidence type="ECO:0000313" key="19">
    <source>
        <dbReference type="Proteomes" id="UP000298615"/>
    </source>
</evidence>
<dbReference type="InterPro" id="IPR036318">
    <property type="entry name" value="FAD-bd_PCMH-like_sf"/>
</dbReference>
<dbReference type="Gene3D" id="3.30.465.10">
    <property type="match status" value="1"/>
</dbReference>
<evidence type="ECO:0000256" key="7">
    <source>
        <dbReference type="ARBA" id="ARBA00022630"/>
    </source>
</evidence>
<dbReference type="EC" id="1.3.1.98" evidence="16"/>
<dbReference type="GO" id="GO:0071949">
    <property type="term" value="F:FAD binding"/>
    <property type="evidence" value="ECO:0007669"/>
    <property type="project" value="InterPro"/>
</dbReference>
<comment type="subcellular location">
    <subcellularLocation>
        <location evidence="3 16">Cytoplasm</location>
    </subcellularLocation>
</comment>
<evidence type="ECO:0000256" key="5">
    <source>
        <dbReference type="ARBA" id="ARBA00022490"/>
    </source>
</evidence>
<dbReference type="PANTHER" id="PTHR21071:SF4">
    <property type="entry name" value="UDP-N-ACETYLENOLPYRUVOYLGLUCOSAMINE REDUCTASE"/>
    <property type="match status" value="1"/>
</dbReference>
<keyword evidence="9 16" id="KW-0521">NADP</keyword>
<feature type="active site" evidence="16">
    <location>
        <position position="187"/>
    </location>
</feature>
<feature type="active site" evidence="16">
    <location>
        <position position="307"/>
    </location>
</feature>
<dbReference type="GO" id="GO:0009252">
    <property type="term" value="P:peptidoglycan biosynthetic process"/>
    <property type="evidence" value="ECO:0007669"/>
    <property type="project" value="UniProtKB-UniRule"/>
</dbReference>
<keyword evidence="13 16" id="KW-0131">Cell cycle</keyword>
<evidence type="ECO:0000256" key="1">
    <source>
        <dbReference type="ARBA" id="ARBA00001974"/>
    </source>
</evidence>
<comment type="similarity">
    <text evidence="16">Belongs to the MurB family.</text>
</comment>
<comment type="function">
    <text evidence="2 16">Cell wall formation.</text>
</comment>
<dbReference type="InterPro" id="IPR036635">
    <property type="entry name" value="MurB_C_sf"/>
</dbReference>
<keyword evidence="6 16" id="KW-0132">Cell division</keyword>
<dbReference type="GO" id="GO:0071555">
    <property type="term" value="P:cell wall organization"/>
    <property type="evidence" value="ECO:0007669"/>
    <property type="project" value="UniProtKB-KW"/>
</dbReference>
<dbReference type="PANTHER" id="PTHR21071">
    <property type="entry name" value="UDP-N-ACETYLENOLPYRUVOYLGLUCOSAMINE REDUCTASE"/>
    <property type="match status" value="1"/>
</dbReference>
<dbReference type="AlphaFoldDB" id="A0A4D7CNL0"/>
<dbReference type="Gene3D" id="3.30.43.10">
    <property type="entry name" value="Uridine Diphospho-n-acetylenolpyruvylglucosamine Reductase, domain 2"/>
    <property type="match status" value="1"/>
</dbReference>
<dbReference type="Proteomes" id="UP000298615">
    <property type="component" value="Chromosome"/>
</dbReference>
<organism evidence="18 19">
    <name type="scientific">Vagococcus zengguangii</name>
    <dbReference type="NCBI Taxonomy" id="2571750"/>
    <lineage>
        <taxon>Bacteria</taxon>
        <taxon>Bacillati</taxon>
        <taxon>Bacillota</taxon>
        <taxon>Bacilli</taxon>
        <taxon>Lactobacillales</taxon>
        <taxon>Enterococcaceae</taxon>
        <taxon>Vagococcus</taxon>
    </lineage>
</organism>
<keyword evidence="5 16" id="KW-0963">Cytoplasm</keyword>
<evidence type="ECO:0000256" key="13">
    <source>
        <dbReference type="ARBA" id="ARBA00023306"/>
    </source>
</evidence>
<evidence type="ECO:0000313" key="18">
    <source>
        <dbReference type="EMBL" id="QCI85668.1"/>
    </source>
</evidence>
<keyword evidence="10 16" id="KW-0133">Cell shape</keyword>
<dbReference type="UniPathway" id="UPA00219"/>
<sequence>MVKYKRSYFRKRNDIVNKELITEDLQGIRLFFDEPLSTYTYTKTGGPADVLVFPENQDQVKQVVDYCLANDYPWLVLGNASNLIVKDGGIEGFVIILTDMKQVALKDNQITVDAGASLIETTKLALEASLTGFEFACGIPGSIGGAVYMNAGAYGGEIKDVFTSCQVIWEDGTIEKLTLDDMNFRYRHSLLQEKKGVILSATFTLKKGKYDQIFAKMDELTFLRESKQPLDLPSCGSVFKRPEGYYTGALIQAADLQGYTIGGAQVSTKHAGFIVNIGDATATDYMELIAHIQTVIFERNQVQLEPEVRIIGRD</sequence>
<evidence type="ECO:0000256" key="11">
    <source>
        <dbReference type="ARBA" id="ARBA00022984"/>
    </source>
</evidence>
<dbReference type="GO" id="GO:0051301">
    <property type="term" value="P:cell division"/>
    <property type="evidence" value="ECO:0007669"/>
    <property type="project" value="UniProtKB-KW"/>
</dbReference>
<evidence type="ECO:0000256" key="10">
    <source>
        <dbReference type="ARBA" id="ARBA00022960"/>
    </source>
</evidence>
<feature type="domain" description="FAD-binding PCMH-type" evidence="17">
    <location>
        <begin position="43"/>
        <end position="208"/>
    </location>
</feature>
<dbReference type="KEGG" id="vao:FA707_01200"/>
<evidence type="ECO:0000256" key="4">
    <source>
        <dbReference type="ARBA" id="ARBA00004752"/>
    </source>
</evidence>
<evidence type="ECO:0000256" key="14">
    <source>
        <dbReference type="ARBA" id="ARBA00023316"/>
    </source>
</evidence>
<dbReference type="Pfam" id="PF01565">
    <property type="entry name" value="FAD_binding_4"/>
    <property type="match status" value="1"/>
</dbReference>
<comment type="pathway">
    <text evidence="4 16">Cell wall biogenesis; peptidoglycan biosynthesis.</text>
</comment>
<evidence type="ECO:0000256" key="12">
    <source>
        <dbReference type="ARBA" id="ARBA00023002"/>
    </source>
</evidence>
<dbReference type="HAMAP" id="MF_00037">
    <property type="entry name" value="MurB"/>
    <property type="match status" value="1"/>
</dbReference>
<dbReference type="SUPFAM" id="SSF56194">
    <property type="entry name" value="Uridine diphospho-N-Acetylenolpyruvylglucosamine reductase, MurB, C-terminal domain"/>
    <property type="match status" value="1"/>
</dbReference>
<proteinExistence type="inferred from homology"/>
<name>A0A4D7CNL0_9ENTE</name>
<keyword evidence="8 16" id="KW-0274">FAD</keyword>
<protein>
    <recommendedName>
        <fullName evidence="16">UDP-N-acetylenolpyruvoylglucosamine reductase</fullName>
        <ecNumber evidence="16">1.3.1.98</ecNumber>
    </recommendedName>
    <alternativeName>
        <fullName evidence="16">UDP-N-acetylmuramate dehydrogenase</fullName>
    </alternativeName>
</protein>
<evidence type="ECO:0000256" key="6">
    <source>
        <dbReference type="ARBA" id="ARBA00022618"/>
    </source>
</evidence>
<comment type="catalytic activity">
    <reaction evidence="15 16">
        <text>UDP-N-acetyl-alpha-D-muramate + NADP(+) = UDP-N-acetyl-3-O-(1-carboxyvinyl)-alpha-D-glucosamine + NADPH + H(+)</text>
        <dbReference type="Rhea" id="RHEA:12248"/>
        <dbReference type="ChEBI" id="CHEBI:15378"/>
        <dbReference type="ChEBI" id="CHEBI:57783"/>
        <dbReference type="ChEBI" id="CHEBI:58349"/>
        <dbReference type="ChEBI" id="CHEBI:68483"/>
        <dbReference type="ChEBI" id="CHEBI:70757"/>
        <dbReference type="EC" id="1.3.1.98"/>
    </reaction>
</comment>
<evidence type="ECO:0000256" key="16">
    <source>
        <dbReference type="HAMAP-Rule" id="MF_00037"/>
    </source>
</evidence>
<dbReference type="InterPro" id="IPR016169">
    <property type="entry name" value="FAD-bd_PCMH_sub2"/>
</dbReference>
<comment type="cofactor">
    <cofactor evidence="1 16">
        <name>FAD</name>
        <dbReference type="ChEBI" id="CHEBI:57692"/>
    </cofactor>
</comment>
<gene>
    <name evidence="16 18" type="primary">murB</name>
    <name evidence="18" type="ORF">FA707_01200</name>
</gene>
<dbReference type="InterPro" id="IPR011601">
    <property type="entry name" value="MurB_C"/>
</dbReference>
<dbReference type="GO" id="GO:0008360">
    <property type="term" value="P:regulation of cell shape"/>
    <property type="evidence" value="ECO:0007669"/>
    <property type="project" value="UniProtKB-KW"/>
</dbReference>
<keyword evidence="11 16" id="KW-0573">Peptidoglycan synthesis</keyword>
<dbReference type="SUPFAM" id="SSF56176">
    <property type="entry name" value="FAD-binding/transporter-associated domain-like"/>
    <property type="match status" value="1"/>
</dbReference>
<dbReference type="NCBIfam" id="NF010480">
    <property type="entry name" value="PRK13905.1"/>
    <property type="match status" value="1"/>
</dbReference>
<dbReference type="NCBIfam" id="TIGR00179">
    <property type="entry name" value="murB"/>
    <property type="match status" value="1"/>
</dbReference>
<dbReference type="PROSITE" id="PS51387">
    <property type="entry name" value="FAD_PCMH"/>
    <property type="match status" value="1"/>
</dbReference>
<keyword evidence="14 16" id="KW-0961">Cell wall biogenesis/degradation</keyword>
<keyword evidence="19" id="KW-1185">Reference proteome</keyword>
<dbReference type="InterPro" id="IPR016167">
    <property type="entry name" value="FAD-bd_PCMH_sub1"/>
</dbReference>
<dbReference type="InterPro" id="IPR016166">
    <property type="entry name" value="FAD-bd_PCMH"/>
</dbReference>
<feature type="active site" description="Proton donor" evidence="16">
    <location>
        <position position="237"/>
    </location>
</feature>
<evidence type="ECO:0000256" key="3">
    <source>
        <dbReference type="ARBA" id="ARBA00004496"/>
    </source>
</evidence>
<evidence type="ECO:0000259" key="17">
    <source>
        <dbReference type="PROSITE" id="PS51387"/>
    </source>
</evidence>
<dbReference type="GO" id="GO:0005829">
    <property type="term" value="C:cytosol"/>
    <property type="evidence" value="ECO:0007669"/>
    <property type="project" value="TreeGrafter"/>
</dbReference>
<dbReference type="InterPro" id="IPR006094">
    <property type="entry name" value="Oxid_FAD_bind_N"/>
</dbReference>
<evidence type="ECO:0000256" key="8">
    <source>
        <dbReference type="ARBA" id="ARBA00022827"/>
    </source>
</evidence>
<accession>A0A4D7CNL0</accession>
<keyword evidence="12 16" id="KW-0560">Oxidoreductase</keyword>
<dbReference type="GO" id="GO:0008762">
    <property type="term" value="F:UDP-N-acetylmuramate dehydrogenase activity"/>
    <property type="evidence" value="ECO:0007669"/>
    <property type="project" value="UniProtKB-UniRule"/>
</dbReference>
<reference evidence="18 19" key="1">
    <citation type="submission" date="2019-04" db="EMBL/GenBank/DDBJ databases">
        <title>Vagococcus sp. nov., isolated from faeces of yaks (Bos grunniens).</title>
        <authorList>
            <person name="Ge Y."/>
        </authorList>
    </citation>
    <scope>NUCLEOTIDE SEQUENCE [LARGE SCALE GENOMIC DNA]</scope>
    <source>
        <strain evidence="18 19">MN-17</strain>
    </source>
</reference>
<keyword evidence="7 16" id="KW-0285">Flavoprotein</keyword>
<evidence type="ECO:0000256" key="15">
    <source>
        <dbReference type="ARBA" id="ARBA00048914"/>
    </source>
</evidence>
<dbReference type="InterPro" id="IPR003170">
    <property type="entry name" value="MurB"/>
</dbReference>
<dbReference type="Gene3D" id="3.90.78.10">
    <property type="entry name" value="UDP-N-acetylenolpyruvoylglucosamine reductase, C-terminal domain"/>
    <property type="match status" value="1"/>
</dbReference>
<dbReference type="EMBL" id="CP039712">
    <property type="protein sequence ID" value="QCI85668.1"/>
    <property type="molecule type" value="Genomic_DNA"/>
</dbReference>